<name>A0A9W7GVN0_HIBTR</name>
<dbReference type="GO" id="GO:0008289">
    <property type="term" value="F:lipid binding"/>
    <property type="evidence" value="ECO:0007669"/>
    <property type="project" value="InterPro"/>
</dbReference>
<dbReference type="EMBL" id="BSYR01000004">
    <property type="protein sequence ID" value="GMI66442.1"/>
    <property type="molecule type" value="Genomic_DNA"/>
</dbReference>
<dbReference type="InterPro" id="IPR036273">
    <property type="entry name" value="CRAL/TRIO_N_dom_sf"/>
</dbReference>
<evidence type="ECO:0000313" key="4">
    <source>
        <dbReference type="Proteomes" id="UP001165190"/>
    </source>
</evidence>
<dbReference type="Pfam" id="PF25099">
    <property type="entry name" value="GOLD_PATL1_C"/>
    <property type="match status" value="1"/>
</dbReference>
<proteinExistence type="predicted"/>
<feature type="region of interest" description="Disordered" evidence="1">
    <location>
        <begin position="33"/>
        <end position="64"/>
    </location>
</feature>
<evidence type="ECO:0000259" key="2">
    <source>
        <dbReference type="PROSITE" id="PS50191"/>
    </source>
</evidence>
<dbReference type="InterPro" id="IPR044834">
    <property type="entry name" value="PATL"/>
</dbReference>
<evidence type="ECO:0000313" key="3">
    <source>
        <dbReference type="EMBL" id="GMI66442.1"/>
    </source>
</evidence>
<dbReference type="SUPFAM" id="SSF46938">
    <property type="entry name" value="CRAL/TRIO N-terminal domain"/>
    <property type="match status" value="1"/>
</dbReference>
<comment type="caution">
    <text evidence="3">The sequence shown here is derived from an EMBL/GenBank/DDBJ whole genome shotgun (WGS) entry which is preliminary data.</text>
</comment>
<dbReference type="SUPFAM" id="SSF52087">
    <property type="entry name" value="CRAL/TRIO domain"/>
    <property type="match status" value="1"/>
</dbReference>
<feature type="domain" description="CRAL-TRIO" evidence="2">
    <location>
        <begin position="170"/>
        <end position="345"/>
    </location>
</feature>
<protein>
    <recommendedName>
        <fullName evidence="2">CRAL-TRIO domain-containing protein</fullName>
    </recommendedName>
</protein>
<organism evidence="3 4">
    <name type="scientific">Hibiscus trionum</name>
    <name type="common">Flower of an hour</name>
    <dbReference type="NCBI Taxonomy" id="183268"/>
    <lineage>
        <taxon>Eukaryota</taxon>
        <taxon>Viridiplantae</taxon>
        <taxon>Streptophyta</taxon>
        <taxon>Embryophyta</taxon>
        <taxon>Tracheophyta</taxon>
        <taxon>Spermatophyta</taxon>
        <taxon>Magnoliopsida</taxon>
        <taxon>eudicotyledons</taxon>
        <taxon>Gunneridae</taxon>
        <taxon>Pentapetalae</taxon>
        <taxon>rosids</taxon>
        <taxon>malvids</taxon>
        <taxon>Malvales</taxon>
        <taxon>Malvaceae</taxon>
        <taxon>Malvoideae</taxon>
        <taxon>Hibiscus</taxon>
    </lineage>
</organism>
<dbReference type="PROSITE" id="PS50191">
    <property type="entry name" value="CRAL_TRIO"/>
    <property type="match status" value="1"/>
</dbReference>
<gene>
    <name evidence="3" type="ORF">HRI_000313500</name>
</gene>
<dbReference type="PANTHER" id="PTHR45932:SF3">
    <property type="entry name" value="PATELLIN-4-LIKE"/>
    <property type="match status" value="1"/>
</dbReference>
<sequence length="464" mass="53467">MGKKREKNNGKVQDQNMANAFEYEISLQVQEGDDIGYGEPSLDLENDEETLKQPSPVQEDGKNVSKEKKLSKYKALVEFRCRVEESILGNSLLGKPGSKVSREERAEAIEELKEIKLWGVPLLPSKRHEGTNIVLMKFLKAKGYKVHEAFEMLQRTLKWRKEFKADEIVEENMGLDFDNLAYINSRDKEGHPLYYNMYGALKDKQILQKILGSEEKREKFLRWRVQNMEKAIKELNFEAGGTNSIVQIIDLKNSSGQTTKELRSVSRKSWKLLQDHYPDLIHQNIIINVPLWFYISHVFSSRLKAQRKNSRIVIARPGKVTSTLLKFIPPENLPVEYGGLKRENDDEFSSEDRVSVVKAKANTTEHIHIPTPKVGVTMVWDLTVVGSWDVSYKEEFIPDDEGSYKVLIENEKDKKKGGSVRNSFYISEPGKIVISIGNLLLKKKKVLYRYKTKPTVPMYVRIKK</sequence>
<dbReference type="Gene3D" id="3.40.525.10">
    <property type="entry name" value="CRAL-TRIO lipid binding domain"/>
    <property type="match status" value="1"/>
</dbReference>
<feature type="compositionally biased region" description="Acidic residues" evidence="1">
    <location>
        <begin position="33"/>
        <end position="48"/>
    </location>
</feature>
<dbReference type="Pfam" id="PF00650">
    <property type="entry name" value="CRAL_TRIO"/>
    <property type="match status" value="1"/>
</dbReference>
<dbReference type="Proteomes" id="UP001165190">
    <property type="component" value="Unassembled WGS sequence"/>
</dbReference>
<reference evidence="3" key="1">
    <citation type="submission" date="2023-05" db="EMBL/GenBank/DDBJ databases">
        <title>Genome and transcriptome analyses reveal genes involved in the formation of fine ridges on petal epidermal cells in Hibiscus trionum.</title>
        <authorList>
            <person name="Koshimizu S."/>
            <person name="Masuda S."/>
            <person name="Ishii T."/>
            <person name="Shirasu K."/>
            <person name="Hoshino A."/>
            <person name="Arita M."/>
        </authorList>
    </citation>
    <scope>NUCLEOTIDE SEQUENCE</scope>
    <source>
        <strain evidence="3">Hamamatsu line</strain>
    </source>
</reference>
<accession>A0A9W7GVN0</accession>
<dbReference type="InterPro" id="IPR036865">
    <property type="entry name" value="CRAL-TRIO_dom_sf"/>
</dbReference>
<dbReference type="InterPro" id="IPR056794">
    <property type="entry name" value="PATL1-6_C_GOLD"/>
</dbReference>
<dbReference type="InterPro" id="IPR001251">
    <property type="entry name" value="CRAL-TRIO_dom"/>
</dbReference>
<dbReference type="AlphaFoldDB" id="A0A9W7GVN0"/>
<dbReference type="PANTHER" id="PTHR45932">
    <property type="entry name" value="PATELLIN-1"/>
    <property type="match status" value="1"/>
</dbReference>
<dbReference type="OrthoDB" id="75724at2759"/>
<evidence type="ECO:0000256" key="1">
    <source>
        <dbReference type="SAM" id="MobiDB-lite"/>
    </source>
</evidence>
<keyword evidence="4" id="KW-1185">Reference proteome</keyword>
<dbReference type="CDD" id="cd00170">
    <property type="entry name" value="SEC14"/>
    <property type="match status" value="1"/>
</dbReference>
<dbReference type="SMART" id="SM00516">
    <property type="entry name" value="SEC14"/>
    <property type="match status" value="1"/>
</dbReference>